<protein>
    <submittedName>
        <fullName evidence="1">Uncharacterized protein</fullName>
    </submittedName>
</protein>
<dbReference type="EMBL" id="CP150850">
    <property type="protein sequence ID" value="WZW56689.1"/>
    <property type="molecule type" value="Genomic_DNA"/>
</dbReference>
<name>A0ABZ3BQ39_BURPY</name>
<dbReference type="Proteomes" id="UP001484179">
    <property type="component" value="Chromosome 2"/>
</dbReference>
<evidence type="ECO:0000313" key="2">
    <source>
        <dbReference type="Proteomes" id="UP001484179"/>
    </source>
</evidence>
<accession>A0ABZ3BQ39</accession>
<dbReference type="RefSeq" id="WP_342310545.1">
    <property type="nucleotide sequence ID" value="NZ_CP150850.1"/>
</dbReference>
<sequence length="109" mass="12092">MVRNRLVSLEDEKLAKLIGEGLRVDVNRLLRDEPFVEVIPDFDSISMVEIILLVEEKEGRKFDSLIGIDWGSEGQPEFPVCISALGRAVRQVKAAVNVEVMDGPQGSRG</sequence>
<gene>
    <name evidence="1" type="ORF">WN985_29780</name>
</gene>
<organism evidence="1 2">
    <name type="scientific">Burkholderia pyrrocinia</name>
    <name type="common">Pseudomonas pyrrocinia</name>
    <dbReference type="NCBI Taxonomy" id="60550"/>
    <lineage>
        <taxon>Bacteria</taxon>
        <taxon>Pseudomonadati</taxon>
        <taxon>Pseudomonadota</taxon>
        <taxon>Betaproteobacteria</taxon>
        <taxon>Burkholderiales</taxon>
        <taxon>Burkholderiaceae</taxon>
        <taxon>Burkholderia</taxon>
        <taxon>Burkholderia cepacia complex</taxon>
    </lineage>
</organism>
<keyword evidence="2" id="KW-1185">Reference proteome</keyword>
<proteinExistence type="predicted"/>
<evidence type="ECO:0000313" key="1">
    <source>
        <dbReference type="EMBL" id="WZW56689.1"/>
    </source>
</evidence>
<reference evidence="1 2" key="1">
    <citation type="submission" date="2024-04" db="EMBL/GenBank/DDBJ databases">
        <title>Biological Control Activity of Plant Growth Promoting Rhizobacteria Burkholderia pyrrocinia BX1 against Tobacco black shank Introduction Tobacco black shank (TBS) caused by the oomycete Phytophthora. nicotianae (P. nicotianae) has become a destructive soil.</title>
        <authorList>
            <person name="Liu X."/>
            <person name="Shu C."/>
        </authorList>
    </citation>
    <scope>NUCLEOTIDE SEQUENCE [LARGE SCALE GENOMIC DNA]</scope>
    <source>
        <strain evidence="1 2">BX1</strain>
    </source>
</reference>